<dbReference type="AlphaFoldDB" id="A0A934X0E4"/>
<dbReference type="Proteomes" id="UP000611723">
    <property type="component" value="Unassembled WGS sequence"/>
</dbReference>
<evidence type="ECO:0000313" key="2">
    <source>
        <dbReference type="Proteomes" id="UP000611723"/>
    </source>
</evidence>
<reference evidence="1" key="1">
    <citation type="submission" date="2021-01" db="EMBL/GenBank/DDBJ databases">
        <title>Marivirga aurantiaca sp. nov., isolated from intertidal surface sediments.</title>
        <authorList>
            <person name="Zhang M."/>
        </authorList>
    </citation>
    <scope>NUCLEOTIDE SEQUENCE</scope>
    <source>
        <strain evidence="1">S37H4</strain>
    </source>
</reference>
<sequence>MHSYKFLAALQEKGSDESLCRLYTVAGAGHGGALTPEAWVNKMLFIQYFLFDQLDLKFW</sequence>
<name>A0A934X0E4_9BACT</name>
<dbReference type="EMBL" id="JAEQBW010000006">
    <property type="protein sequence ID" value="MBK6266130.1"/>
    <property type="molecule type" value="Genomic_DNA"/>
</dbReference>
<keyword evidence="2" id="KW-1185">Reference proteome</keyword>
<evidence type="ECO:0000313" key="1">
    <source>
        <dbReference type="EMBL" id="MBK6266130.1"/>
    </source>
</evidence>
<dbReference type="RefSeq" id="WP_201431810.1">
    <property type="nucleotide sequence ID" value="NZ_JAEQBW010000006.1"/>
</dbReference>
<protein>
    <submittedName>
        <fullName evidence="1">Uncharacterized protein</fullName>
    </submittedName>
</protein>
<proteinExistence type="predicted"/>
<accession>A0A934X0E4</accession>
<comment type="caution">
    <text evidence="1">The sequence shown here is derived from an EMBL/GenBank/DDBJ whole genome shotgun (WGS) entry which is preliminary data.</text>
</comment>
<dbReference type="Gene3D" id="3.40.50.1820">
    <property type="entry name" value="alpha/beta hydrolase"/>
    <property type="match status" value="1"/>
</dbReference>
<gene>
    <name evidence="1" type="ORF">JKA74_13885</name>
</gene>
<organism evidence="1 2">
    <name type="scientific">Marivirga aurantiaca</name>
    <dbReference type="NCBI Taxonomy" id="2802615"/>
    <lineage>
        <taxon>Bacteria</taxon>
        <taxon>Pseudomonadati</taxon>
        <taxon>Bacteroidota</taxon>
        <taxon>Cytophagia</taxon>
        <taxon>Cytophagales</taxon>
        <taxon>Marivirgaceae</taxon>
        <taxon>Marivirga</taxon>
    </lineage>
</organism>
<dbReference type="InterPro" id="IPR029058">
    <property type="entry name" value="AB_hydrolase_fold"/>
</dbReference>